<evidence type="ECO:0000256" key="1">
    <source>
        <dbReference type="ARBA" id="ARBA00022741"/>
    </source>
</evidence>
<dbReference type="NCBIfam" id="TIGR00724">
    <property type="entry name" value="urea_amlyse_rel"/>
    <property type="match status" value="1"/>
</dbReference>
<dbReference type="EC" id="3.5.1.54" evidence="6"/>
<dbReference type="Pfam" id="PF02626">
    <property type="entry name" value="CT_A_B"/>
    <property type="match status" value="1"/>
</dbReference>
<dbReference type="GO" id="GO:0004039">
    <property type="term" value="F:allophanate hydrolase activity"/>
    <property type="evidence" value="ECO:0007669"/>
    <property type="project" value="UniProtKB-EC"/>
</dbReference>
<dbReference type="GO" id="GO:0005524">
    <property type="term" value="F:ATP binding"/>
    <property type="evidence" value="ECO:0007669"/>
    <property type="project" value="UniProtKB-KW"/>
</dbReference>
<reference evidence="6" key="1">
    <citation type="submission" date="2018-01" db="EMBL/GenBank/DDBJ databases">
        <authorList>
            <person name="Clerissi C."/>
        </authorList>
    </citation>
    <scope>NUCLEOTIDE SEQUENCE</scope>
    <source>
        <strain evidence="6">Cupriavidus sp. LMG 19464</strain>
    </source>
</reference>
<accession>A0A375BCX8</accession>
<dbReference type="RefSeq" id="WP_116355321.1">
    <property type="nucleotide sequence ID" value="NZ_JABTYD010000103.1"/>
</dbReference>
<protein>
    <submittedName>
        <fullName evidence="6">Allophanate hydrolase, subunit2 (Ahs2)</fullName>
        <ecNumber evidence="6">3.5.1.54</ecNumber>
    </submittedName>
</protein>
<dbReference type="InterPro" id="IPR052708">
    <property type="entry name" value="PxpC"/>
</dbReference>
<dbReference type="SUPFAM" id="SSF50891">
    <property type="entry name" value="Cyclophilin-like"/>
    <property type="match status" value="1"/>
</dbReference>
<evidence type="ECO:0000256" key="3">
    <source>
        <dbReference type="ARBA" id="ARBA00022840"/>
    </source>
</evidence>
<proteinExistence type="predicted"/>
<dbReference type="InterPro" id="IPR029000">
    <property type="entry name" value="Cyclophilin-like_dom_sf"/>
</dbReference>
<feature type="coiled-coil region" evidence="4">
    <location>
        <begin position="293"/>
        <end position="320"/>
    </location>
</feature>
<feature type="domain" description="Carboxyltransferase" evidence="5">
    <location>
        <begin position="23"/>
        <end position="310"/>
    </location>
</feature>
<dbReference type="PANTHER" id="PTHR43309">
    <property type="entry name" value="5-OXOPROLINASE SUBUNIT C"/>
    <property type="match status" value="1"/>
</dbReference>
<keyword evidence="2 6" id="KW-0378">Hydrolase</keyword>
<dbReference type="PANTHER" id="PTHR43309:SF3">
    <property type="entry name" value="5-OXOPROLINASE SUBUNIT C"/>
    <property type="match status" value="1"/>
</dbReference>
<dbReference type="AlphaFoldDB" id="A0A375BCX8"/>
<dbReference type="SMART" id="SM00797">
    <property type="entry name" value="AHS2"/>
    <property type="match status" value="1"/>
</dbReference>
<name>A0A375BCX8_9BURK</name>
<organism evidence="6">
    <name type="scientific">Cupriavidus taiwanensis</name>
    <dbReference type="NCBI Taxonomy" id="164546"/>
    <lineage>
        <taxon>Bacteria</taxon>
        <taxon>Pseudomonadati</taxon>
        <taxon>Pseudomonadota</taxon>
        <taxon>Betaproteobacteria</taxon>
        <taxon>Burkholderiales</taxon>
        <taxon>Burkholderiaceae</taxon>
        <taxon>Cupriavidus</taxon>
    </lineage>
</organism>
<gene>
    <name evidence="6" type="ORF">CBM2587_A10362</name>
</gene>
<comment type="caution">
    <text evidence="6">The sequence shown here is derived from an EMBL/GenBank/DDBJ whole genome shotgun (WGS) entry which is preliminary data.</text>
</comment>
<dbReference type="Proteomes" id="UP000256780">
    <property type="component" value="Chromosome CBM2587_a"/>
</dbReference>
<keyword evidence="3" id="KW-0067">ATP-binding</keyword>
<evidence type="ECO:0000259" key="5">
    <source>
        <dbReference type="SMART" id="SM00797"/>
    </source>
</evidence>
<keyword evidence="4" id="KW-0175">Coiled coil</keyword>
<sequence>MIEILRPGALASVQDLGRTGFRRFGVGRCGAMDMLAVEVGNRLLGNAPDCAAIEFTLGRAAVRFHADMRVALAGAECGANLDGVPVWSWHAFDAHQGETLTLPSTRGGTRVYLCVAGGIAVEPVMGSRSTDLKSGFGGLGGRALQEGDRLPAGRPGLEAETDWIGVQAPAWALPAPVEGKATAIRMLPGTEYEDFDAASQAALWQADWTVTPNSNRMGLRLAGPALARRPERSADLLSHGVMPGVMQVPPAGQPIALMADAQTTGGYPKIGVVIGADLWRLAQVPLGAPVRFVQVTLAQAQAAQEELARYLRQIEQALRWQGDGMPIAARRRTRTRTRAAA</sequence>
<dbReference type="OrthoDB" id="9768696at2"/>
<dbReference type="EMBL" id="OFSQ01000001">
    <property type="protein sequence ID" value="SOY41521.1"/>
    <property type="molecule type" value="Genomic_DNA"/>
</dbReference>
<dbReference type="Gene3D" id="2.40.100.10">
    <property type="entry name" value="Cyclophilin-like"/>
    <property type="match status" value="1"/>
</dbReference>
<keyword evidence="1" id="KW-0547">Nucleotide-binding</keyword>
<evidence type="ECO:0000313" key="6">
    <source>
        <dbReference type="EMBL" id="SOY41521.1"/>
    </source>
</evidence>
<evidence type="ECO:0000256" key="4">
    <source>
        <dbReference type="SAM" id="Coils"/>
    </source>
</evidence>
<evidence type="ECO:0000256" key="2">
    <source>
        <dbReference type="ARBA" id="ARBA00022801"/>
    </source>
</evidence>
<dbReference type="InterPro" id="IPR003778">
    <property type="entry name" value="CT_A_B"/>
</dbReference>